<keyword evidence="4 8" id="KW-0812">Transmembrane</keyword>
<evidence type="ECO:0000256" key="7">
    <source>
        <dbReference type="ARBA" id="ARBA00023136"/>
    </source>
</evidence>
<dbReference type="InterPro" id="IPR007599">
    <property type="entry name" value="DER1"/>
</dbReference>
<comment type="function">
    <text evidence="8">May be involved in the degradation of misfolded endoplasmic reticulum (ER) luminal proteins.</text>
</comment>
<sequence>MPPRGVVDVGQAGGGVQNWWDSLPRITRFMAAACFLTTLGSYLGLVNPWSIVIIRPKIFQEYQVWRLVTNHFFIGPFGMKFLFNMIWLLQYGKILETQTYMFAPADMVFMLLFCGISLSLMALAFPFLGLFTCASALIFCLIYLYSRHFPTQQVSIMGLFQVQSFYLPFAFLGITVVLGGDPKPDVCGIIVAHLYYWLTELYPTQAGRPSLLPTPQWLKVMVSNMGIGPPLRPADATPAGFSAFRGTGRRLGDQHQD</sequence>
<dbReference type="AlphaFoldDB" id="A0A383VYA0"/>
<name>A0A383VYA0_TETOB</name>
<evidence type="ECO:0000256" key="6">
    <source>
        <dbReference type="ARBA" id="ARBA00022989"/>
    </source>
</evidence>
<keyword evidence="5 8" id="KW-0256">Endoplasmic reticulum</keyword>
<evidence type="ECO:0000256" key="1">
    <source>
        <dbReference type="ARBA" id="ARBA00003292"/>
    </source>
</evidence>
<protein>
    <recommendedName>
        <fullName evidence="8">Derlin</fullName>
    </recommendedName>
</protein>
<reference evidence="9 10" key="1">
    <citation type="submission" date="2016-10" db="EMBL/GenBank/DDBJ databases">
        <authorList>
            <person name="Cai Z."/>
        </authorList>
    </citation>
    <scope>NUCLEOTIDE SEQUENCE [LARGE SCALE GENOMIC DNA]</scope>
</reference>
<dbReference type="Pfam" id="PF04511">
    <property type="entry name" value="DER1"/>
    <property type="match status" value="1"/>
</dbReference>
<gene>
    <name evidence="9" type="ORF">BQ4739_LOCUS10173</name>
</gene>
<evidence type="ECO:0000313" key="9">
    <source>
        <dbReference type="EMBL" id="SZX69910.1"/>
    </source>
</evidence>
<dbReference type="EMBL" id="FNXT01000963">
    <property type="protein sequence ID" value="SZX69910.1"/>
    <property type="molecule type" value="Genomic_DNA"/>
</dbReference>
<dbReference type="InterPro" id="IPR035952">
    <property type="entry name" value="Rhomboid-like_sf"/>
</dbReference>
<evidence type="ECO:0000256" key="3">
    <source>
        <dbReference type="ARBA" id="ARBA00008917"/>
    </source>
</evidence>
<comment type="function">
    <text evidence="1">May be involved in the degradation process of specific misfolded endoplasmic reticulum (ER) luminal proteins.</text>
</comment>
<evidence type="ECO:0000256" key="8">
    <source>
        <dbReference type="RuleBase" id="RU363059"/>
    </source>
</evidence>
<dbReference type="GO" id="GO:0005789">
    <property type="term" value="C:endoplasmic reticulum membrane"/>
    <property type="evidence" value="ECO:0007669"/>
    <property type="project" value="UniProtKB-SubCell"/>
</dbReference>
<keyword evidence="6 8" id="KW-1133">Transmembrane helix</keyword>
<feature type="transmembrane region" description="Helical" evidence="8">
    <location>
        <begin position="101"/>
        <end position="121"/>
    </location>
</feature>
<organism evidence="9 10">
    <name type="scientific">Tetradesmus obliquus</name>
    <name type="common">Green alga</name>
    <name type="synonym">Acutodesmus obliquus</name>
    <dbReference type="NCBI Taxonomy" id="3088"/>
    <lineage>
        <taxon>Eukaryota</taxon>
        <taxon>Viridiplantae</taxon>
        <taxon>Chlorophyta</taxon>
        <taxon>core chlorophytes</taxon>
        <taxon>Chlorophyceae</taxon>
        <taxon>CS clade</taxon>
        <taxon>Sphaeropleales</taxon>
        <taxon>Scenedesmaceae</taxon>
        <taxon>Tetradesmus</taxon>
    </lineage>
</organism>
<feature type="transmembrane region" description="Helical" evidence="8">
    <location>
        <begin position="158"/>
        <end position="180"/>
    </location>
</feature>
<feature type="transmembrane region" description="Helical" evidence="8">
    <location>
        <begin position="29"/>
        <end position="51"/>
    </location>
</feature>
<dbReference type="GO" id="GO:0006950">
    <property type="term" value="P:response to stress"/>
    <property type="evidence" value="ECO:0007669"/>
    <property type="project" value="UniProtKB-ARBA"/>
</dbReference>
<comment type="similarity">
    <text evidence="3 8">Belongs to the derlin family.</text>
</comment>
<feature type="transmembrane region" description="Helical" evidence="8">
    <location>
        <begin position="71"/>
        <end position="89"/>
    </location>
</feature>
<evidence type="ECO:0000313" key="10">
    <source>
        <dbReference type="Proteomes" id="UP000256970"/>
    </source>
</evidence>
<dbReference type="SUPFAM" id="SSF144091">
    <property type="entry name" value="Rhomboid-like"/>
    <property type="match status" value="1"/>
</dbReference>
<accession>A0A383VYA0</accession>
<dbReference type="STRING" id="3088.A0A383VYA0"/>
<evidence type="ECO:0000256" key="4">
    <source>
        <dbReference type="ARBA" id="ARBA00022692"/>
    </source>
</evidence>
<comment type="subcellular location">
    <subcellularLocation>
        <location evidence="2 8">Endoplasmic reticulum membrane</location>
        <topology evidence="2 8">Multi-pass membrane protein</topology>
    </subcellularLocation>
</comment>
<dbReference type="Gene3D" id="1.20.1540.10">
    <property type="entry name" value="Rhomboid-like"/>
    <property type="match status" value="1"/>
</dbReference>
<keyword evidence="7 8" id="KW-0472">Membrane</keyword>
<feature type="transmembrane region" description="Helical" evidence="8">
    <location>
        <begin position="127"/>
        <end position="146"/>
    </location>
</feature>
<evidence type="ECO:0000256" key="2">
    <source>
        <dbReference type="ARBA" id="ARBA00004477"/>
    </source>
</evidence>
<proteinExistence type="inferred from homology"/>
<dbReference type="Proteomes" id="UP000256970">
    <property type="component" value="Unassembled WGS sequence"/>
</dbReference>
<keyword evidence="10" id="KW-1185">Reference proteome</keyword>
<dbReference type="PANTHER" id="PTHR11009">
    <property type="entry name" value="DER1-LIKE PROTEIN, DERLIN"/>
    <property type="match status" value="1"/>
</dbReference>
<dbReference type="OrthoDB" id="1716531at2759"/>
<evidence type="ECO:0000256" key="5">
    <source>
        <dbReference type="ARBA" id="ARBA00022824"/>
    </source>
</evidence>